<dbReference type="Gene3D" id="3.40.50.720">
    <property type="entry name" value="NAD(P)-binding Rossmann-like Domain"/>
    <property type="match status" value="1"/>
</dbReference>
<dbReference type="InterPro" id="IPR043906">
    <property type="entry name" value="Gfo/Idh/MocA_OxRdtase_bact_C"/>
</dbReference>
<keyword evidence="4" id="KW-1185">Reference proteome</keyword>
<dbReference type="Proteomes" id="UP000319143">
    <property type="component" value="Unassembled WGS sequence"/>
</dbReference>
<reference evidence="3 4" key="1">
    <citation type="submission" date="2019-02" db="EMBL/GenBank/DDBJ databases">
        <title>Deep-cultivation of Planctomycetes and their phenomic and genomic characterization uncovers novel biology.</title>
        <authorList>
            <person name="Wiegand S."/>
            <person name="Jogler M."/>
            <person name="Boedeker C."/>
            <person name="Pinto D."/>
            <person name="Vollmers J."/>
            <person name="Rivas-Marin E."/>
            <person name="Kohn T."/>
            <person name="Peeters S.H."/>
            <person name="Heuer A."/>
            <person name="Rast P."/>
            <person name="Oberbeckmann S."/>
            <person name="Bunk B."/>
            <person name="Jeske O."/>
            <person name="Meyerdierks A."/>
            <person name="Storesund J.E."/>
            <person name="Kallscheuer N."/>
            <person name="Luecker S."/>
            <person name="Lage O.M."/>
            <person name="Pohl T."/>
            <person name="Merkel B.J."/>
            <person name="Hornburger P."/>
            <person name="Mueller R.-W."/>
            <person name="Bruemmer F."/>
            <person name="Labrenz M."/>
            <person name="Spormann A.M."/>
            <person name="Op Den Camp H."/>
            <person name="Overmann J."/>
            <person name="Amann R."/>
            <person name="Jetten M.S.M."/>
            <person name="Mascher T."/>
            <person name="Medema M.H."/>
            <person name="Devos D.P."/>
            <person name="Kaster A.-K."/>
            <person name="Ovreas L."/>
            <person name="Rohde M."/>
            <person name="Galperin M.Y."/>
            <person name="Jogler C."/>
        </authorList>
    </citation>
    <scope>NUCLEOTIDE SEQUENCE [LARGE SCALE GENOMIC DNA]</scope>
    <source>
        <strain evidence="3 4">Poly41</strain>
    </source>
</reference>
<sequence>MKNNDRRCFLKTSALTTAASFTAPAFLRGQDLNSRIRIAVVGMGGRANAHARSLIELEQEGKANIEFAGICDCDRSKLDAASRAWKEKAGHAITTYDDMRRVLDDDAIDAVTFATPNHWHSLGVIWACQAGKDSYVEKPGSHNISEGRKMVQAARQYDRIVQHGTQCRSSENIIEGIRKLHEGIIGDVYFARGIAYKIRGDLGKHAPRPVPNGLDWDAWCGPAKLAEYSNFQHRRWHWLWNFGNGEIGNQGVHQMDILRWGLKLDSHPSSVSSVGTNYMQQKVHNSSAETPGLLSTTMKWPNGQLIEFEVRDWYTNAEAGFRDKYPFVQKDFPVGAIFLGSEGTMIIPDYSSYYTFLGQDRKEGPSASVPGSPISDTPHFRNWIHALHSRNHGELSAEIEEGHKSSALCHLANIAYRVDRTVQFDNPTETFHNDDDANALLARPPRSPYVVPEQV</sequence>
<dbReference type="EC" id="1.-.-.-" evidence="3"/>
<dbReference type="InterPro" id="IPR006311">
    <property type="entry name" value="TAT_signal"/>
</dbReference>
<evidence type="ECO:0000259" key="2">
    <source>
        <dbReference type="Pfam" id="PF19051"/>
    </source>
</evidence>
<accession>A0A5C6D4M3</accession>
<dbReference type="InterPro" id="IPR000683">
    <property type="entry name" value="Gfo/Idh/MocA-like_OxRdtase_N"/>
</dbReference>
<dbReference type="InterPro" id="IPR036291">
    <property type="entry name" value="NAD(P)-bd_dom_sf"/>
</dbReference>
<gene>
    <name evidence="3" type="primary">ycjS_2</name>
    <name evidence="3" type="ORF">Poly41_60050</name>
</gene>
<dbReference type="SUPFAM" id="SSF55347">
    <property type="entry name" value="Glyceraldehyde-3-phosphate dehydrogenase-like, C-terminal domain"/>
    <property type="match status" value="1"/>
</dbReference>
<dbReference type="EMBL" id="SJPV01000015">
    <property type="protein sequence ID" value="TWU31770.1"/>
    <property type="molecule type" value="Genomic_DNA"/>
</dbReference>
<feature type="domain" description="Gfo/Idh/MocA-like oxidoreductase N-terminal" evidence="1">
    <location>
        <begin position="36"/>
        <end position="164"/>
    </location>
</feature>
<organism evidence="3 4">
    <name type="scientific">Novipirellula artificiosorum</name>
    <dbReference type="NCBI Taxonomy" id="2528016"/>
    <lineage>
        <taxon>Bacteria</taxon>
        <taxon>Pseudomonadati</taxon>
        <taxon>Planctomycetota</taxon>
        <taxon>Planctomycetia</taxon>
        <taxon>Pirellulales</taxon>
        <taxon>Pirellulaceae</taxon>
        <taxon>Novipirellula</taxon>
    </lineage>
</organism>
<dbReference type="AlphaFoldDB" id="A0A5C6D4M3"/>
<dbReference type="RefSeq" id="WP_146530734.1">
    <property type="nucleotide sequence ID" value="NZ_SJPV01000015.1"/>
</dbReference>
<dbReference type="PANTHER" id="PTHR43818">
    <property type="entry name" value="BCDNA.GH03377"/>
    <property type="match status" value="1"/>
</dbReference>
<dbReference type="PANTHER" id="PTHR43818:SF5">
    <property type="entry name" value="OXIDOREDUCTASE FAMILY PROTEIN"/>
    <property type="match status" value="1"/>
</dbReference>
<dbReference type="OrthoDB" id="9788246at2"/>
<dbReference type="Pfam" id="PF01408">
    <property type="entry name" value="GFO_IDH_MocA"/>
    <property type="match status" value="1"/>
</dbReference>
<dbReference type="Gene3D" id="3.30.360.10">
    <property type="entry name" value="Dihydrodipicolinate Reductase, domain 2"/>
    <property type="match status" value="1"/>
</dbReference>
<comment type="caution">
    <text evidence="3">The sequence shown here is derived from an EMBL/GenBank/DDBJ whole genome shotgun (WGS) entry which is preliminary data.</text>
</comment>
<dbReference type="PROSITE" id="PS51318">
    <property type="entry name" value="TAT"/>
    <property type="match status" value="1"/>
</dbReference>
<evidence type="ECO:0000313" key="3">
    <source>
        <dbReference type="EMBL" id="TWU31770.1"/>
    </source>
</evidence>
<feature type="domain" description="Gfo/Idh/MocA-like oxidoreductase bacterial type C-terminal" evidence="2">
    <location>
        <begin position="379"/>
        <end position="450"/>
    </location>
</feature>
<dbReference type="Pfam" id="PF19051">
    <property type="entry name" value="GFO_IDH_MocA_C2"/>
    <property type="match status" value="2"/>
</dbReference>
<dbReference type="InterPro" id="IPR050463">
    <property type="entry name" value="Gfo/Idh/MocA_oxidrdct_glycsds"/>
</dbReference>
<dbReference type="GO" id="GO:0016491">
    <property type="term" value="F:oxidoreductase activity"/>
    <property type="evidence" value="ECO:0007669"/>
    <property type="project" value="UniProtKB-KW"/>
</dbReference>
<feature type="domain" description="Gfo/Idh/MocA-like oxidoreductase bacterial type C-terminal" evidence="2">
    <location>
        <begin position="205"/>
        <end position="271"/>
    </location>
</feature>
<evidence type="ECO:0000259" key="1">
    <source>
        <dbReference type="Pfam" id="PF01408"/>
    </source>
</evidence>
<dbReference type="GO" id="GO:0000166">
    <property type="term" value="F:nucleotide binding"/>
    <property type="evidence" value="ECO:0007669"/>
    <property type="project" value="InterPro"/>
</dbReference>
<protein>
    <submittedName>
        <fullName evidence="3">Putative oxidoreductase YcjS</fullName>
        <ecNumber evidence="3">1.-.-.-</ecNumber>
    </submittedName>
</protein>
<name>A0A5C6D4M3_9BACT</name>
<evidence type="ECO:0000313" key="4">
    <source>
        <dbReference type="Proteomes" id="UP000319143"/>
    </source>
</evidence>
<keyword evidence="3" id="KW-0560">Oxidoreductase</keyword>
<dbReference type="SUPFAM" id="SSF51735">
    <property type="entry name" value="NAD(P)-binding Rossmann-fold domains"/>
    <property type="match status" value="1"/>
</dbReference>
<proteinExistence type="predicted"/>